<protein>
    <submittedName>
        <fullName evidence="1">Uncharacterized protein</fullName>
    </submittedName>
</protein>
<organism evidence="1 2">
    <name type="scientific">Penicillium capsulatum</name>
    <dbReference type="NCBI Taxonomy" id="69766"/>
    <lineage>
        <taxon>Eukaryota</taxon>
        <taxon>Fungi</taxon>
        <taxon>Dikarya</taxon>
        <taxon>Ascomycota</taxon>
        <taxon>Pezizomycotina</taxon>
        <taxon>Eurotiomycetes</taxon>
        <taxon>Eurotiomycetidae</taxon>
        <taxon>Eurotiales</taxon>
        <taxon>Aspergillaceae</taxon>
        <taxon>Penicillium</taxon>
    </lineage>
</organism>
<evidence type="ECO:0000313" key="1">
    <source>
        <dbReference type="EMBL" id="KAJ5161935.1"/>
    </source>
</evidence>
<accession>A0A9W9I4Y9</accession>
<dbReference type="Proteomes" id="UP001146351">
    <property type="component" value="Unassembled WGS sequence"/>
</dbReference>
<reference evidence="1" key="2">
    <citation type="journal article" date="2023" name="IMA Fungus">
        <title>Comparative genomic study of the Penicillium genus elucidates a diverse pangenome and 15 lateral gene transfer events.</title>
        <authorList>
            <person name="Petersen C."/>
            <person name="Sorensen T."/>
            <person name="Nielsen M.R."/>
            <person name="Sondergaard T.E."/>
            <person name="Sorensen J.L."/>
            <person name="Fitzpatrick D.A."/>
            <person name="Frisvad J.C."/>
            <person name="Nielsen K.L."/>
        </authorList>
    </citation>
    <scope>NUCLEOTIDE SEQUENCE</scope>
    <source>
        <strain evidence="1">IBT 21917</strain>
    </source>
</reference>
<sequence length="250" mass="28476">MAGPKTYTSPASQFLQDEVYRLGSSPGFRSITPGPSRDFLVLTWGPIIYRTSYEADSKRLIPVFLRSLNDAVSRSLDRTLTGPNHQTRQLEKTYACKVFSKQDLYDGFKENDVRGAFHDYKVSLAIPAAELPSRLRVCLMVDEAVLSNLKANLDLSTMMEQNTDLGRCWVKVVEENFPDSRFDHQPYVTAGSFVREHDCIDDYRGLYRGWTRVALSALVEVLDGIRQMRCLIEYHREGTIYLGEGKWSSV</sequence>
<dbReference type="EMBL" id="JAPQKO010000005">
    <property type="protein sequence ID" value="KAJ5161935.1"/>
    <property type="molecule type" value="Genomic_DNA"/>
</dbReference>
<dbReference type="OrthoDB" id="4520016at2759"/>
<gene>
    <name evidence="1" type="ORF">N7492_007327</name>
</gene>
<reference evidence="1" key="1">
    <citation type="submission" date="2022-11" db="EMBL/GenBank/DDBJ databases">
        <authorList>
            <person name="Petersen C."/>
        </authorList>
    </citation>
    <scope>NUCLEOTIDE SEQUENCE</scope>
    <source>
        <strain evidence="1">IBT 21917</strain>
    </source>
</reference>
<name>A0A9W9I4Y9_9EURO</name>
<comment type="caution">
    <text evidence="1">The sequence shown here is derived from an EMBL/GenBank/DDBJ whole genome shotgun (WGS) entry which is preliminary data.</text>
</comment>
<keyword evidence="2" id="KW-1185">Reference proteome</keyword>
<proteinExistence type="predicted"/>
<dbReference type="AlphaFoldDB" id="A0A9W9I4Y9"/>
<evidence type="ECO:0000313" key="2">
    <source>
        <dbReference type="Proteomes" id="UP001146351"/>
    </source>
</evidence>